<dbReference type="Pfam" id="PF13439">
    <property type="entry name" value="Glyco_transf_4"/>
    <property type="match status" value="1"/>
</dbReference>
<dbReference type="Proteomes" id="UP001500751">
    <property type="component" value="Unassembled WGS sequence"/>
</dbReference>
<proteinExistence type="predicted"/>
<dbReference type="EMBL" id="BAAAQN010000063">
    <property type="protein sequence ID" value="GAA2056076.1"/>
    <property type="molecule type" value="Genomic_DNA"/>
</dbReference>
<dbReference type="PANTHER" id="PTHR12526">
    <property type="entry name" value="GLYCOSYLTRANSFERASE"/>
    <property type="match status" value="1"/>
</dbReference>
<dbReference type="Gene3D" id="3.40.50.2000">
    <property type="entry name" value="Glycogen Phosphorylase B"/>
    <property type="match status" value="2"/>
</dbReference>
<accession>A0ABP5GVZ5</accession>
<name>A0ABP5GVZ5_9ACTN</name>
<dbReference type="Pfam" id="PF13692">
    <property type="entry name" value="Glyco_trans_1_4"/>
    <property type="match status" value="1"/>
</dbReference>
<keyword evidence="2" id="KW-0808">Transferase</keyword>
<keyword evidence="5" id="KW-1185">Reference proteome</keyword>
<gene>
    <name evidence="4" type="ORF">GCM10009839_76360</name>
</gene>
<protein>
    <recommendedName>
        <fullName evidence="3">Glycosyltransferase subfamily 4-like N-terminal domain-containing protein</fullName>
    </recommendedName>
</protein>
<dbReference type="CDD" id="cd03801">
    <property type="entry name" value="GT4_PimA-like"/>
    <property type="match status" value="1"/>
</dbReference>
<comment type="caution">
    <text evidence="4">The sequence shown here is derived from an EMBL/GenBank/DDBJ whole genome shotgun (WGS) entry which is preliminary data.</text>
</comment>
<dbReference type="SUPFAM" id="SSF53756">
    <property type="entry name" value="UDP-Glycosyltransferase/glycogen phosphorylase"/>
    <property type="match status" value="1"/>
</dbReference>
<reference evidence="5" key="1">
    <citation type="journal article" date="2019" name="Int. J. Syst. Evol. Microbiol.">
        <title>The Global Catalogue of Microorganisms (GCM) 10K type strain sequencing project: providing services to taxonomists for standard genome sequencing and annotation.</title>
        <authorList>
            <consortium name="The Broad Institute Genomics Platform"/>
            <consortium name="The Broad Institute Genome Sequencing Center for Infectious Disease"/>
            <person name="Wu L."/>
            <person name="Ma J."/>
        </authorList>
    </citation>
    <scope>NUCLEOTIDE SEQUENCE [LARGE SCALE GENOMIC DNA]</scope>
    <source>
        <strain evidence="5">JCM 16014</strain>
    </source>
</reference>
<evidence type="ECO:0000256" key="1">
    <source>
        <dbReference type="ARBA" id="ARBA00022676"/>
    </source>
</evidence>
<dbReference type="InterPro" id="IPR028098">
    <property type="entry name" value="Glyco_trans_4-like_N"/>
</dbReference>
<keyword evidence="1" id="KW-0328">Glycosyltransferase</keyword>
<evidence type="ECO:0000313" key="4">
    <source>
        <dbReference type="EMBL" id="GAA2056076.1"/>
    </source>
</evidence>
<feature type="domain" description="Glycosyltransferase subfamily 4-like N-terminal" evidence="3">
    <location>
        <begin position="15"/>
        <end position="198"/>
    </location>
</feature>
<dbReference type="PANTHER" id="PTHR12526:SF510">
    <property type="entry name" value="D-INOSITOL 3-PHOSPHATE GLYCOSYLTRANSFERASE"/>
    <property type="match status" value="1"/>
</dbReference>
<sequence length="388" mass="41882">MRILMLVISNVATDTRVMREAAALADAGHAVHVIGKDVSTGYEPPSGVTVASVGAGSAFRKEGAESLGARRKLPPHLRAARWLLLPQHRNSAFAAWRSKAGQLAAEAEFDVVHAHDFNTLALGAELARQHRVPLVYDTHELWQGRPRVGRPTPVQKRREARQEQAWGARAATVITVGEGVADALREAYGWRHVEVVRNTFPLPEGGPVEPPAAASGAVYAGRIAPFRELEAIAGASELVRPLRIVIAGPADDTYLGSFDGKAAEVVGPRPVDEVDALLRELGISLVTHSDKWLNHRLAMPNKLFHAVRAGVPVVGTDVQELRRVVEQYKLGALYRPGDAASLAEALREVAQNYATYAANVRSAAPALSWEADAGVLRGIYERLVPRAD</sequence>
<dbReference type="RefSeq" id="WP_344670595.1">
    <property type="nucleotide sequence ID" value="NZ_BAAAQN010000063.1"/>
</dbReference>
<evidence type="ECO:0000256" key="2">
    <source>
        <dbReference type="ARBA" id="ARBA00022679"/>
    </source>
</evidence>
<evidence type="ECO:0000259" key="3">
    <source>
        <dbReference type="Pfam" id="PF13439"/>
    </source>
</evidence>
<evidence type="ECO:0000313" key="5">
    <source>
        <dbReference type="Proteomes" id="UP001500751"/>
    </source>
</evidence>
<organism evidence="4 5">
    <name type="scientific">Catenulispora yoronensis</name>
    <dbReference type="NCBI Taxonomy" id="450799"/>
    <lineage>
        <taxon>Bacteria</taxon>
        <taxon>Bacillati</taxon>
        <taxon>Actinomycetota</taxon>
        <taxon>Actinomycetes</taxon>
        <taxon>Catenulisporales</taxon>
        <taxon>Catenulisporaceae</taxon>
        <taxon>Catenulispora</taxon>
    </lineage>
</organism>